<dbReference type="AlphaFoldDB" id="A0A5B7JHP0"/>
<name>A0A5B7JHP0_PORTR</name>
<proteinExistence type="predicted"/>
<sequence length="106" mass="11575">MNNDNWRLVSSGVTFLPVVVRFHWLRQLRCQGPEHTEAHQHEAHNRGWVAGTAGQRNTSLLTSVTESSVHSTSQGSLHTHTHTGHSGTPQASPGAGTTDHSSRQHV</sequence>
<comment type="caution">
    <text evidence="2">The sequence shown here is derived from an EMBL/GenBank/DDBJ whole genome shotgun (WGS) entry which is preliminary data.</text>
</comment>
<keyword evidence="3" id="KW-1185">Reference proteome</keyword>
<dbReference type="EMBL" id="VSRR010096489">
    <property type="protein sequence ID" value="MPC93893.1"/>
    <property type="molecule type" value="Genomic_DNA"/>
</dbReference>
<evidence type="ECO:0000313" key="3">
    <source>
        <dbReference type="Proteomes" id="UP000324222"/>
    </source>
</evidence>
<feature type="region of interest" description="Disordered" evidence="1">
    <location>
        <begin position="33"/>
        <end position="106"/>
    </location>
</feature>
<feature type="compositionally biased region" description="Basic and acidic residues" evidence="1">
    <location>
        <begin position="33"/>
        <end position="45"/>
    </location>
</feature>
<evidence type="ECO:0000256" key="1">
    <source>
        <dbReference type="SAM" id="MobiDB-lite"/>
    </source>
</evidence>
<accession>A0A5B7JHP0</accession>
<evidence type="ECO:0000313" key="2">
    <source>
        <dbReference type="EMBL" id="MPC93893.1"/>
    </source>
</evidence>
<feature type="compositionally biased region" description="Low complexity" evidence="1">
    <location>
        <begin position="58"/>
        <end position="88"/>
    </location>
</feature>
<organism evidence="2 3">
    <name type="scientific">Portunus trituberculatus</name>
    <name type="common">Swimming crab</name>
    <name type="synonym">Neptunus trituberculatus</name>
    <dbReference type="NCBI Taxonomy" id="210409"/>
    <lineage>
        <taxon>Eukaryota</taxon>
        <taxon>Metazoa</taxon>
        <taxon>Ecdysozoa</taxon>
        <taxon>Arthropoda</taxon>
        <taxon>Crustacea</taxon>
        <taxon>Multicrustacea</taxon>
        <taxon>Malacostraca</taxon>
        <taxon>Eumalacostraca</taxon>
        <taxon>Eucarida</taxon>
        <taxon>Decapoda</taxon>
        <taxon>Pleocyemata</taxon>
        <taxon>Brachyura</taxon>
        <taxon>Eubrachyura</taxon>
        <taxon>Portunoidea</taxon>
        <taxon>Portunidae</taxon>
        <taxon>Portuninae</taxon>
        <taxon>Portunus</taxon>
    </lineage>
</organism>
<reference evidence="2 3" key="1">
    <citation type="submission" date="2019-05" db="EMBL/GenBank/DDBJ databases">
        <title>Another draft genome of Portunus trituberculatus and its Hox gene families provides insights of decapod evolution.</title>
        <authorList>
            <person name="Jeong J.-H."/>
            <person name="Song I."/>
            <person name="Kim S."/>
            <person name="Choi T."/>
            <person name="Kim D."/>
            <person name="Ryu S."/>
            <person name="Kim W."/>
        </authorList>
    </citation>
    <scope>NUCLEOTIDE SEQUENCE [LARGE SCALE GENOMIC DNA]</scope>
    <source>
        <tissue evidence="2">Muscle</tissue>
    </source>
</reference>
<protein>
    <submittedName>
        <fullName evidence="2">Uncharacterized protein</fullName>
    </submittedName>
</protein>
<dbReference type="Proteomes" id="UP000324222">
    <property type="component" value="Unassembled WGS sequence"/>
</dbReference>
<gene>
    <name evidence="2" type="ORF">E2C01_089038</name>
</gene>